<accession>A0A9X0AQ64</accession>
<evidence type="ECO:0000313" key="2">
    <source>
        <dbReference type="Proteomes" id="UP001152300"/>
    </source>
</evidence>
<protein>
    <submittedName>
        <fullName evidence="1">Uncharacterized protein</fullName>
    </submittedName>
</protein>
<proteinExistence type="predicted"/>
<organism evidence="1 2">
    <name type="scientific">Sclerotinia nivalis</name>
    <dbReference type="NCBI Taxonomy" id="352851"/>
    <lineage>
        <taxon>Eukaryota</taxon>
        <taxon>Fungi</taxon>
        <taxon>Dikarya</taxon>
        <taxon>Ascomycota</taxon>
        <taxon>Pezizomycotina</taxon>
        <taxon>Leotiomycetes</taxon>
        <taxon>Helotiales</taxon>
        <taxon>Sclerotiniaceae</taxon>
        <taxon>Sclerotinia</taxon>
    </lineage>
</organism>
<gene>
    <name evidence="1" type="ORF">OCU04_004305</name>
</gene>
<keyword evidence="2" id="KW-1185">Reference proteome</keyword>
<sequence>MFKPVDRPFHRNFNPSSKILHHGLIAIAPSCSNFTCKPTADPRSHPSPFSFNPNFNATNSYNPHHAFTSISFDESQALFRLFSFSNSFKQHHPINYPIRSLLTIYKIFTRNLTPILHMHLPINH</sequence>
<reference evidence="1" key="1">
    <citation type="submission" date="2022-11" db="EMBL/GenBank/DDBJ databases">
        <title>Genome Resource of Sclerotinia nivalis Strain SnTB1, a Plant Pathogen Isolated from American Ginseng.</title>
        <authorList>
            <person name="Fan S."/>
        </authorList>
    </citation>
    <scope>NUCLEOTIDE SEQUENCE</scope>
    <source>
        <strain evidence="1">SnTB1</strain>
    </source>
</reference>
<dbReference type="AlphaFoldDB" id="A0A9X0AQ64"/>
<name>A0A9X0AQ64_9HELO</name>
<dbReference type="Proteomes" id="UP001152300">
    <property type="component" value="Unassembled WGS sequence"/>
</dbReference>
<evidence type="ECO:0000313" key="1">
    <source>
        <dbReference type="EMBL" id="KAJ8066920.1"/>
    </source>
</evidence>
<comment type="caution">
    <text evidence="1">The sequence shown here is derived from an EMBL/GenBank/DDBJ whole genome shotgun (WGS) entry which is preliminary data.</text>
</comment>
<dbReference type="EMBL" id="JAPEIS010000004">
    <property type="protein sequence ID" value="KAJ8066920.1"/>
    <property type="molecule type" value="Genomic_DNA"/>
</dbReference>